<dbReference type="EMBL" id="CP033972">
    <property type="protein sequence ID" value="AZG45529.1"/>
    <property type="molecule type" value="Genomic_DNA"/>
</dbReference>
<name>A0A3G8JM57_9ACTN</name>
<evidence type="ECO:0000313" key="1">
    <source>
        <dbReference type="EMBL" id="AZG45529.1"/>
    </source>
</evidence>
<reference evidence="1 2" key="1">
    <citation type="submission" date="2018-11" db="EMBL/GenBank/DDBJ databases">
        <title>Gordonia insulae sp. nov., isolated from an island soil.</title>
        <authorList>
            <person name="Kim Y.S."/>
            <person name="Kim S.B."/>
        </authorList>
    </citation>
    <scope>NUCLEOTIDE SEQUENCE [LARGE SCALE GENOMIC DNA]</scope>
    <source>
        <strain evidence="1 2">MMS17-SY073</strain>
    </source>
</reference>
<gene>
    <name evidence="1" type="ORF">D7316_02125</name>
</gene>
<sequence length="106" mass="11887">MTMTTHEHEGADAGDGDADLRRVHRRVLASLVNEFAAVRVSLDSTGNGDRLLVEDLESDDHIFLSPLELVSLCLATPDDREDWLRVGNYRDERRDRSLGPVRGRTS</sequence>
<proteinExistence type="predicted"/>
<evidence type="ECO:0000313" key="2">
    <source>
        <dbReference type="Proteomes" id="UP000271469"/>
    </source>
</evidence>
<accession>A0A3G8JM57</accession>
<protein>
    <submittedName>
        <fullName evidence="1">Uncharacterized protein</fullName>
    </submittedName>
</protein>
<organism evidence="1 2">
    <name type="scientific">Gordonia insulae</name>
    <dbReference type="NCBI Taxonomy" id="2420509"/>
    <lineage>
        <taxon>Bacteria</taxon>
        <taxon>Bacillati</taxon>
        <taxon>Actinomycetota</taxon>
        <taxon>Actinomycetes</taxon>
        <taxon>Mycobacteriales</taxon>
        <taxon>Gordoniaceae</taxon>
        <taxon>Gordonia</taxon>
    </lineage>
</organism>
<dbReference type="KEGG" id="gom:D7316_02125"/>
<keyword evidence="2" id="KW-1185">Reference proteome</keyword>
<dbReference type="AlphaFoldDB" id="A0A3G8JM57"/>
<dbReference type="Proteomes" id="UP000271469">
    <property type="component" value="Chromosome"/>
</dbReference>